<feature type="transmembrane region" description="Helical" evidence="2">
    <location>
        <begin position="65"/>
        <end position="82"/>
    </location>
</feature>
<keyword evidence="2" id="KW-0472">Membrane</keyword>
<dbReference type="EMBL" id="JACHVY010000001">
    <property type="protein sequence ID" value="MBB2899982.1"/>
    <property type="molecule type" value="Genomic_DNA"/>
</dbReference>
<organism evidence="3 4">
    <name type="scientific">Kineococcus radiotolerans</name>
    <dbReference type="NCBI Taxonomy" id="131568"/>
    <lineage>
        <taxon>Bacteria</taxon>
        <taxon>Bacillati</taxon>
        <taxon>Actinomycetota</taxon>
        <taxon>Actinomycetes</taxon>
        <taxon>Kineosporiales</taxon>
        <taxon>Kineosporiaceae</taxon>
        <taxon>Kineococcus</taxon>
    </lineage>
</organism>
<reference evidence="3 4" key="2">
    <citation type="submission" date="2020-08" db="EMBL/GenBank/DDBJ databases">
        <authorList>
            <person name="Partida-Martinez L."/>
            <person name="Huntemann M."/>
            <person name="Clum A."/>
            <person name="Wang J."/>
            <person name="Palaniappan K."/>
            <person name="Ritter S."/>
            <person name="Chen I.-M."/>
            <person name="Stamatis D."/>
            <person name="Reddy T."/>
            <person name="O'Malley R."/>
            <person name="Daum C."/>
            <person name="Shapiro N."/>
            <person name="Ivanova N."/>
            <person name="Kyrpides N."/>
            <person name="Woyke T."/>
        </authorList>
    </citation>
    <scope>NUCLEOTIDE SEQUENCE [LARGE SCALE GENOMIC DNA]</scope>
    <source>
        <strain evidence="3 4">AS2.23</strain>
    </source>
</reference>
<comment type="caution">
    <text evidence="3">The sequence shown here is derived from an EMBL/GenBank/DDBJ whole genome shotgun (WGS) entry which is preliminary data.</text>
</comment>
<evidence type="ECO:0000313" key="3">
    <source>
        <dbReference type="EMBL" id="MBB2899982.1"/>
    </source>
</evidence>
<dbReference type="AlphaFoldDB" id="A0A7W4TK71"/>
<evidence type="ECO:0000313" key="4">
    <source>
        <dbReference type="Proteomes" id="UP000533269"/>
    </source>
</evidence>
<proteinExistence type="predicted"/>
<dbReference type="Proteomes" id="UP000533269">
    <property type="component" value="Unassembled WGS sequence"/>
</dbReference>
<feature type="transmembrane region" description="Helical" evidence="2">
    <location>
        <begin position="123"/>
        <end position="143"/>
    </location>
</feature>
<dbReference type="RefSeq" id="WP_183390420.1">
    <property type="nucleotide sequence ID" value="NZ_JACHVY010000001.1"/>
</dbReference>
<gene>
    <name evidence="3" type="ORF">FHR75_000770</name>
</gene>
<keyword evidence="2" id="KW-1133">Transmembrane helix</keyword>
<evidence type="ECO:0000256" key="1">
    <source>
        <dbReference type="SAM" id="MobiDB-lite"/>
    </source>
</evidence>
<accession>A0A7W4TK71</accession>
<keyword evidence="2" id="KW-0812">Transmembrane</keyword>
<evidence type="ECO:0000256" key="2">
    <source>
        <dbReference type="SAM" id="Phobius"/>
    </source>
</evidence>
<name>A0A7W4TK71_KINRA</name>
<feature type="transmembrane region" description="Helical" evidence="2">
    <location>
        <begin position="89"/>
        <end position="111"/>
    </location>
</feature>
<sequence>MNLHHPTAPPAPPSRTTRPGPGAPALPLHRLHLMRVGYLLLGPVLAVVQWPSLVDDLGERPLMDGVVVCLLSAMSLLALAGLRHPVAMLPVLVFESVWKLLWLALVALPAALDGDLDAATRELAASCLWVIVVLAVVPWRFAWRRFAAAGDRWR</sequence>
<protein>
    <submittedName>
        <fullName evidence="3">Uncharacterized protein</fullName>
    </submittedName>
</protein>
<feature type="region of interest" description="Disordered" evidence="1">
    <location>
        <begin position="1"/>
        <end position="22"/>
    </location>
</feature>
<reference evidence="3 4" key="1">
    <citation type="submission" date="2020-08" db="EMBL/GenBank/DDBJ databases">
        <title>The Agave Microbiome: Exploring the role of microbial communities in plant adaptations to desert environments.</title>
        <authorList>
            <person name="Partida-Martinez L.P."/>
        </authorList>
    </citation>
    <scope>NUCLEOTIDE SEQUENCE [LARGE SCALE GENOMIC DNA]</scope>
    <source>
        <strain evidence="3 4">AS2.23</strain>
    </source>
</reference>
<feature type="transmembrane region" description="Helical" evidence="2">
    <location>
        <begin position="36"/>
        <end position="53"/>
    </location>
</feature>